<comment type="caution">
    <text evidence="2">The sequence shown here is derived from an EMBL/GenBank/DDBJ whole genome shotgun (WGS) entry which is preliminary data.</text>
</comment>
<name>A0A9Q3W637_9GAMM</name>
<reference evidence="2" key="1">
    <citation type="submission" date="2022-01" db="EMBL/GenBank/DDBJ databases">
        <authorList>
            <person name="Karlyshev A.V."/>
            <person name="Jaspars M."/>
        </authorList>
    </citation>
    <scope>NUCLEOTIDE SEQUENCE</scope>
    <source>
        <strain evidence="2">AGSA3-2</strain>
    </source>
</reference>
<gene>
    <name evidence="2" type="ORF">LZG35_12540</name>
</gene>
<dbReference type="KEGG" id="axe:P40_03230"/>
<dbReference type="GO" id="GO:0046503">
    <property type="term" value="P:glycerolipid catabolic process"/>
    <property type="evidence" value="ECO:0007669"/>
    <property type="project" value="TreeGrafter"/>
</dbReference>
<dbReference type="InterPro" id="IPR029058">
    <property type="entry name" value="AB_hydrolase_fold"/>
</dbReference>
<dbReference type="SUPFAM" id="SSF53474">
    <property type="entry name" value="alpha/beta-Hydrolases"/>
    <property type="match status" value="1"/>
</dbReference>
<dbReference type="Gene3D" id="3.40.50.1820">
    <property type="entry name" value="alpha/beta hydrolase"/>
    <property type="match status" value="1"/>
</dbReference>
<dbReference type="PANTHER" id="PTHR43433:SF5">
    <property type="entry name" value="AB HYDROLASE-1 DOMAIN-CONTAINING PROTEIN"/>
    <property type="match status" value="1"/>
</dbReference>
<organism evidence="2 3">
    <name type="scientific">Alloalcanivorax xenomutans</name>
    <dbReference type="NCBI Taxonomy" id="1094342"/>
    <lineage>
        <taxon>Bacteria</taxon>
        <taxon>Pseudomonadati</taxon>
        <taxon>Pseudomonadota</taxon>
        <taxon>Gammaproteobacteria</taxon>
        <taxon>Oceanospirillales</taxon>
        <taxon>Alcanivoracaceae</taxon>
        <taxon>Alloalcanivorax</taxon>
    </lineage>
</organism>
<keyword evidence="3" id="KW-1185">Reference proteome</keyword>
<evidence type="ECO:0000313" key="2">
    <source>
        <dbReference type="EMBL" id="MCE7509470.1"/>
    </source>
</evidence>
<dbReference type="InterPro" id="IPR000073">
    <property type="entry name" value="AB_hydrolase_1"/>
</dbReference>
<dbReference type="Pfam" id="PF00561">
    <property type="entry name" value="Abhydrolase_1"/>
    <property type="match status" value="1"/>
</dbReference>
<dbReference type="InterPro" id="IPR050471">
    <property type="entry name" value="AB_hydrolase"/>
</dbReference>
<evidence type="ECO:0000259" key="1">
    <source>
        <dbReference type="Pfam" id="PF00561"/>
    </source>
</evidence>
<dbReference type="EMBL" id="JAJVKT010000014">
    <property type="protein sequence ID" value="MCE7509470.1"/>
    <property type="molecule type" value="Genomic_DNA"/>
</dbReference>
<dbReference type="RefSeq" id="WP_055099840.1">
    <property type="nucleotide sequence ID" value="NZ_CBDDTQ010000003.1"/>
</dbReference>
<dbReference type="Proteomes" id="UP001107961">
    <property type="component" value="Unassembled WGS sequence"/>
</dbReference>
<protein>
    <submittedName>
        <fullName evidence="2">Alpha/beta fold hydrolase</fullName>
    </submittedName>
</protein>
<dbReference type="PANTHER" id="PTHR43433">
    <property type="entry name" value="HYDROLASE, ALPHA/BETA FOLD FAMILY PROTEIN"/>
    <property type="match status" value="1"/>
</dbReference>
<proteinExistence type="predicted"/>
<dbReference type="AlphaFoldDB" id="A0A9Q3W637"/>
<sequence>MSSGIIKSNGMELYYDARGPEDGEPILFIMGLSAQWVFWPEALLDDMARRGYRVIAFDNRDAGMSTAIRAPIRQGPVGAMARYMLGMPVAAPYTLVDMVADTVGLLDALGIARAHLVGASMGGMIAQLTAATQASRVLSLTSIMSSNNSPFLPPPKPAALKTLVAPKVKVETLDQYLAFGRDMMSRIGGTLPQDQEDLERAFRQSWERGLNPRGIRNQFMAILATGSLNRYLRRVRCPAQIIHGGSDPLIRPAGGKASAKAIPGARLAILEGMGHDLPPAVLPRVGELIAATAQRAGASRPLGGEGEHLADVAISVDGHQ</sequence>
<feature type="domain" description="AB hydrolase-1" evidence="1">
    <location>
        <begin position="25"/>
        <end position="276"/>
    </location>
</feature>
<dbReference type="GO" id="GO:0004806">
    <property type="term" value="F:triacylglycerol lipase activity"/>
    <property type="evidence" value="ECO:0007669"/>
    <property type="project" value="TreeGrafter"/>
</dbReference>
<accession>A0A9Q3W637</accession>
<evidence type="ECO:0000313" key="3">
    <source>
        <dbReference type="Proteomes" id="UP001107961"/>
    </source>
</evidence>
<keyword evidence="2" id="KW-0378">Hydrolase</keyword>